<dbReference type="OrthoDB" id="2514at10239"/>
<dbReference type="Proteomes" id="UP000225464">
    <property type="component" value="Segment"/>
</dbReference>
<dbReference type="Gene3D" id="3.40.50.300">
    <property type="entry name" value="P-loop containing nucleotide triphosphate hydrolases"/>
    <property type="match status" value="1"/>
</dbReference>
<keyword evidence="1" id="KW-0347">Helicase</keyword>
<sequence length="185" mass="21123">MKAKTYPVKGMKTEAMQHQFNALAASLNKRNFAYLMEQGTGKTWTTLADAVRLFLQGRVDALLIVAPKGVHTNWILREIPTHVAIKTLSVDWRGRPTSKKARARLDRLYAETFADEKVLRVFAINVDAINHQAGYDEVERFLKTSKSAQLWTNPRGSKTHKPNARKRLLSWARRPWHGASFLARL</sequence>
<dbReference type="KEGG" id="vg:40073564"/>
<evidence type="ECO:0000313" key="2">
    <source>
        <dbReference type="Proteomes" id="UP000225464"/>
    </source>
</evidence>
<accession>A0A1J0MIM1</accession>
<proteinExistence type="predicted"/>
<dbReference type="GeneID" id="40073564"/>
<dbReference type="SUPFAM" id="SSF52540">
    <property type="entry name" value="P-loop containing nucleoside triphosphate hydrolases"/>
    <property type="match status" value="1"/>
</dbReference>
<dbReference type="EMBL" id="KY000082">
    <property type="protein sequence ID" value="APD20770.1"/>
    <property type="molecule type" value="Genomic_DNA"/>
</dbReference>
<name>A0A1J0MIM1_9CAUD</name>
<evidence type="ECO:0000313" key="1">
    <source>
        <dbReference type="EMBL" id="APD20770.1"/>
    </source>
</evidence>
<keyword evidence="1" id="KW-0547">Nucleotide-binding</keyword>
<dbReference type="GO" id="GO:0004386">
    <property type="term" value="F:helicase activity"/>
    <property type="evidence" value="ECO:0007669"/>
    <property type="project" value="UniProtKB-KW"/>
</dbReference>
<reference evidence="1 2" key="1">
    <citation type="submission" date="2016-10" db="EMBL/GenBank/DDBJ databases">
        <title>Antibacterial composition for prophylaxis and treatment of hospital infections (variants), strains of bacteriophages, used for obtaining thereof.</title>
        <authorList>
            <person name="Aleshkin A.V."/>
            <person name="Volozhantsev N.V."/>
            <person name="Verevkin V.V."/>
            <person name="Krasilnikova V.M."/>
            <person name="Myakinina V.P."/>
            <person name="Popova A.V."/>
            <person name="Svetoch E.A."/>
        </authorList>
    </citation>
    <scope>NUCLEOTIDE SEQUENCE [LARGE SCALE GENOMIC DNA]</scope>
    <source>
        <strain evidence="1 2">PA5</strain>
    </source>
</reference>
<organism evidence="1 2">
    <name type="scientific">Pseudomonas phage PA5</name>
    <dbReference type="NCBI Taxonomy" id="1913570"/>
    <lineage>
        <taxon>Viruses</taxon>
        <taxon>Duplodnaviria</taxon>
        <taxon>Heunggongvirae</taxon>
        <taxon>Uroviricota</taxon>
        <taxon>Caudoviricetes</taxon>
        <taxon>Lindbergviridae</taxon>
        <taxon>Pbunavirus</taxon>
        <taxon>Pbunavirus PA5</taxon>
    </lineage>
</organism>
<protein>
    <submittedName>
        <fullName evidence="1">DNA helicase</fullName>
    </submittedName>
</protein>
<dbReference type="InterPro" id="IPR027417">
    <property type="entry name" value="P-loop_NTPase"/>
</dbReference>
<dbReference type="RefSeq" id="YP_009597896.1">
    <property type="nucleotide sequence ID" value="NC_041902.1"/>
</dbReference>
<keyword evidence="2" id="KW-1185">Reference proteome</keyword>
<keyword evidence="1" id="KW-0378">Hydrolase</keyword>
<keyword evidence="1" id="KW-0067">ATP-binding</keyword>